<organism evidence="2 3">
    <name type="scientific">Streptomyces alanosinicus</name>
    <dbReference type="NCBI Taxonomy" id="68171"/>
    <lineage>
        <taxon>Bacteria</taxon>
        <taxon>Bacillati</taxon>
        <taxon>Actinomycetota</taxon>
        <taxon>Actinomycetes</taxon>
        <taxon>Kitasatosporales</taxon>
        <taxon>Streptomycetaceae</taxon>
        <taxon>Streptomyces</taxon>
    </lineage>
</organism>
<keyword evidence="3" id="KW-1185">Reference proteome</keyword>
<comment type="caution">
    <text evidence="2">The sequence shown here is derived from an EMBL/GenBank/DDBJ whole genome shotgun (WGS) entry which is preliminary data.</text>
</comment>
<sequence length="73" mass="7643">MGATRNLATDPGVIATDGRAPSSLAEAERTTRDGKNAILRHPRAATVFLIDALRTCARPNARPFGVPLACAEA</sequence>
<dbReference type="AlphaFoldDB" id="A0A918YH15"/>
<dbReference type="EMBL" id="BMVG01000006">
    <property type="protein sequence ID" value="GHE03687.1"/>
    <property type="molecule type" value="Genomic_DNA"/>
</dbReference>
<feature type="region of interest" description="Disordered" evidence="1">
    <location>
        <begin position="1"/>
        <end position="30"/>
    </location>
</feature>
<evidence type="ECO:0000256" key="1">
    <source>
        <dbReference type="SAM" id="MobiDB-lite"/>
    </source>
</evidence>
<gene>
    <name evidence="2" type="ORF">GCM10010339_32010</name>
</gene>
<evidence type="ECO:0000313" key="2">
    <source>
        <dbReference type="EMBL" id="GHE03687.1"/>
    </source>
</evidence>
<dbReference type="Proteomes" id="UP000655443">
    <property type="component" value="Unassembled WGS sequence"/>
</dbReference>
<accession>A0A918YH15</accession>
<evidence type="ECO:0000313" key="3">
    <source>
        <dbReference type="Proteomes" id="UP000655443"/>
    </source>
</evidence>
<protein>
    <submittedName>
        <fullName evidence="2">Uncharacterized protein</fullName>
    </submittedName>
</protein>
<reference evidence="2" key="2">
    <citation type="submission" date="2020-09" db="EMBL/GenBank/DDBJ databases">
        <authorList>
            <person name="Sun Q."/>
            <person name="Ohkuma M."/>
        </authorList>
    </citation>
    <scope>NUCLEOTIDE SEQUENCE</scope>
    <source>
        <strain evidence="2">JCM 4714</strain>
    </source>
</reference>
<name>A0A918YH15_9ACTN</name>
<reference evidence="2" key="1">
    <citation type="journal article" date="2014" name="Int. J. Syst. Evol. Microbiol.">
        <title>Complete genome sequence of Corynebacterium casei LMG S-19264T (=DSM 44701T), isolated from a smear-ripened cheese.</title>
        <authorList>
            <consortium name="US DOE Joint Genome Institute (JGI-PGF)"/>
            <person name="Walter F."/>
            <person name="Albersmeier A."/>
            <person name="Kalinowski J."/>
            <person name="Ruckert C."/>
        </authorList>
    </citation>
    <scope>NUCLEOTIDE SEQUENCE</scope>
    <source>
        <strain evidence="2">JCM 4714</strain>
    </source>
</reference>
<proteinExistence type="predicted"/>